<evidence type="ECO:0000313" key="3">
    <source>
        <dbReference type="Ensembl" id="ENSCSAVP00000011997.1"/>
    </source>
</evidence>
<reference evidence="4" key="1">
    <citation type="submission" date="2003-08" db="EMBL/GenBank/DDBJ databases">
        <authorList>
            <person name="Birren B."/>
            <person name="Nusbaum C."/>
            <person name="Abebe A."/>
            <person name="Abouelleil A."/>
            <person name="Adekoya E."/>
            <person name="Ait-zahra M."/>
            <person name="Allen N."/>
            <person name="Allen T."/>
            <person name="An P."/>
            <person name="Anderson M."/>
            <person name="Anderson S."/>
            <person name="Arachchi H."/>
            <person name="Armbruster J."/>
            <person name="Bachantsang P."/>
            <person name="Baldwin J."/>
            <person name="Barry A."/>
            <person name="Bayul T."/>
            <person name="Blitshsteyn B."/>
            <person name="Bloom T."/>
            <person name="Blye J."/>
            <person name="Boguslavskiy L."/>
            <person name="Borowsky M."/>
            <person name="Boukhgalter B."/>
            <person name="Brunache A."/>
            <person name="Butler J."/>
            <person name="Calixte N."/>
            <person name="Calvo S."/>
            <person name="Camarata J."/>
            <person name="Campo K."/>
            <person name="Chang J."/>
            <person name="Cheshatsang Y."/>
            <person name="Citroen M."/>
            <person name="Collymore A."/>
            <person name="Considine T."/>
            <person name="Cook A."/>
            <person name="Cooke P."/>
            <person name="Corum B."/>
            <person name="Cuomo C."/>
            <person name="David R."/>
            <person name="Dawoe T."/>
            <person name="Degray S."/>
            <person name="Dodge S."/>
            <person name="Dooley K."/>
            <person name="Dorje P."/>
            <person name="Dorjee K."/>
            <person name="Dorris L."/>
            <person name="Duffey N."/>
            <person name="Dupes A."/>
            <person name="Elkins T."/>
            <person name="Engels R."/>
            <person name="Erickson J."/>
            <person name="Farina A."/>
            <person name="Faro S."/>
            <person name="Ferreira P."/>
            <person name="Fischer H."/>
            <person name="Fitzgerald M."/>
            <person name="Foley K."/>
            <person name="Gage D."/>
            <person name="Galagan J."/>
            <person name="Gearin G."/>
            <person name="Gnerre S."/>
            <person name="Gnirke A."/>
            <person name="Goyette A."/>
            <person name="Graham J."/>
            <person name="Grandbois E."/>
            <person name="Gyaltsen K."/>
            <person name="Hafez N."/>
            <person name="Hagopian D."/>
            <person name="Hagos B."/>
            <person name="Hall J."/>
            <person name="Hatcher B."/>
            <person name="Heller A."/>
            <person name="Higgins H."/>
            <person name="Honan T."/>
            <person name="Horn A."/>
            <person name="Houde N."/>
            <person name="Hughes L."/>
            <person name="Hulme W."/>
            <person name="Husby E."/>
            <person name="Iliev I."/>
            <person name="Jaffe D."/>
            <person name="Jones C."/>
            <person name="Kamal M."/>
            <person name="Kamat A."/>
            <person name="Kamvysselis M."/>
            <person name="Karlsson E."/>
            <person name="Kells C."/>
            <person name="Kieu A."/>
            <person name="Kisner P."/>
            <person name="Kodira C."/>
            <person name="Kulbokas E."/>
            <person name="Labutti K."/>
            <person name="Lama D."/>
            <person name="Landers T."/>
            <person name="Leger J."/>
            <person name="Levine S."/>
            <person name="Lewis D."/>
            <person name="Lewis T."/>
            <person name="Lindblad-toh K."/>
            <person name="Liu X."/>
            <person name="Lokyitsang T."/>
            <person name="Lokyitsang Y."/>
            <person name="Lucien O."/>
            <person name="Lui A."/>
            <person name="Ma L.J."/>
            <person name="Mabbitt R."/>
            <person name="Macdonald J."/>
            <person name="Maclean C."/>
            <person name="Major J."/>
            <person name="Manning J."/>
            <person name="Marabella R."/>
            <person name="Maru K."/>
            <person name="Matthews C."/>
            <person name="Mauceli E."/>
            <person name="Mccarthy M."/>
            <person name="Mcdonough S."/>
            <person name="Mcghee T."/>
            <person name="Meldrim J."/>
            <person name="Meneus L."/>
            <person name="Mesirov J."/>
            <person name="Mihalev A."/>
            <person name="Mihova T."/>
            <person name="Mikkelsen T."/>
            <person name="Mlenga V."/>
            <person name="Moru K."/>
            <person name="Mozes J."/>
            <person name="Mulrain L."/>
            <person name="Munson G."/>
            <person name="Naylor J."/>
            <person name="Newes C."/>
            <person name="Nguyen C."/>
            <person name="Nguyen N."/>
            <person name="Nguyen T."/>
            <person name="Nicol R."/>
            <person name="Nielsen C."/>
            <person name="Nizzari M."/>
            <person name="Norbu C."/>
            <person name="Norbu N."/>
            <person name="O'donnell P."/>
            <person name="Okoawo O."/>
            <person name="O'leary S."/>
            <person name="Omotosho B."/>
            <person name="O'neill K."/>
            <person name="Osman S."/>
            <person name="Parker S."/>
            <person name="Perrin D."/>
            <person name="Phunkhang P."/>
            <person name="Piqani B."/>
            <person name="Purcell S."/>
            <person name="Rachupka T."/>
            <person name="Ramasamy U."/>
            <person name="Rameau R."/>
            <person name="Ray V."/>
            <person name="Raymond C."/>
            <person name="Retta R."/>
            <person name="Richardson S."/>
            <person name="Rise C."/>
            <person name="Rodriguez J."/>
            <person name="Rogers J."/>
            <person name="Rogov P."/>
            <person name="Rutman M."/>
            <person name="Schupbach R."/>
            <person name="Seaman C."/>
            <person name="Settipalli S."/>
            <person name="Sharpe T."/>
            <person name="Sheridan J."/>
            <person name="Sherpa N."/>
            <person name="Shi J."/>
            <person name="Smirnov S."/>
            <person name="Smith C."/>
            <person name="Sougnez C."/>
            <person name="Spencer B."/>
            <person name="Stalker J."/>
            <person name="Stange-thomann N."/>
            <person name="Stavropoulos S."/>
            <person name="Stetson K."/>
            <person name="Stone C."/>
            <person name="Stone S."/>
            <person name="Stubbs M."/>
            <person name="Talamas J."/>
            <person name="Tchuinga P."/>
            <person name="Tenzing P."/>
            <person name="Tesfaye S."/>
            <person name="Theodore J."/>
            <person name="Thoulutsang Y."/>
            <person name="Topham K."/>
            <person name="Towey S."/>
            <person name="Tsamla T."/>
            <person name="Tsomo N."/>
            <person name="Vallee D."/>
            <person name="Vassiliev H."/>
            <person name="Venkataraman V."/>
            <person name="Vinson J."/>
            <person name="Vo A."/>
            <person name="Wade C."/>
            <person name="Wang S."/>
            <person name="Wangchuk T."/>
            <person name="Wangdi T."/>
            <person name="Whittaker C."/>
            <person name="Wilkinson J."/>
            <person name="Wu Y."/>
            <person name="Wyman D."/>
            <person name="Yadav S."/>
            <person name="Yang S."/>
            <person name="Yang X."/>
            <person name="Yeager S."/>
            <person name="Yee E."/>
            <person name="Young G."/>
            <person name="Zainoun J."/>
            <person name="Zembeck L."/>
            <person name="Zimmer A."/>
            <person name="Zody M."/>
            <person name="Lander E."/>
        </authorList>
    </citation>
    <scope>NUCLEOTIDE SEQUENCE [LARGE SCALE GENOMIC DNA]</scope>
</reference>
<dbReference type="InterPro" id="IPR036047">
    <property type="entry name" value="F-box-like_dom_sf"/>
</dbReference>
<dbReference type="AlphaFoldDB" id="H2Z335"/>
<dbReference type="SMART" id="SM00256">
    <property type="entry name" value="FBOX"/>
    <property type="match status" value="1"/>
</dbReference>
<dbReference type="Ensembl" id="ENSCSAVT00000012136.1">
    <property type="protein sequence ID" value="ENSCSAVP00000011997.1"/>
    <property type="gene ID" value="ENSCSAVG00000007048.1"/>
</dbReference>
<evidence type="ECO:0000259" key="2">
    <source>
        <dbReference type="PROSITE" id="PS50181"/>
    </source>
</evidence>
<reference evidence="3" key="2">
    <citation type="submission" date="2025-08" db="UniProtKB">
        <authorList>
            <consortium name="Ensembl"/>
        </authorList>
    </citation>
    <scope>IDENTIFICATION</scope>
</reference>
<dbReference type="PROSITE" id="PS50181">
    <property type="entry name" value="FBOX"/>
    <property type="match status" value="1"/>
</dbReference>
<dbReference type="SUPFAM" id="SSF81383">
    <property type="entry name" value="F-box domain"/>
    <property type="match status" value="1"/>
</dbReference>
<keyword evidence="4" id="KW-1185">Reference proteome</keyword>
<dbReference type="InterPro" id="IPR006553">
    <property type="entry name" value="Leu-rich_rpt_Cys-con_subtyp"/>
</dbReference>
<feature type="domain" description="F-box" evidence="2">
    <location>
        <begin position="4"/>
        <end position="50"/>
    </location>
</feature>
<dbReference type="eggNOG" id="KOG1947">
    <property type="taxonomic scope" value="Eukaryota"/>
</dbReference>
<dbReference type="OMA" id="RGLPHCM"/>
<dbReference type="PANTHER" id="PTHR38926:SF5">
    <property type="entry name" value="F-BOX AND LEUCINE-RICH REPEAT PROTEIN 6"/>
    <property type="match status" value="1"/>
</dbReference>
<dbReference type="Gene3D" id="3.80.10.10">
    <property type="entry name" value="Ribonuclease Inhibitor"/>
    <property type="match status" value="1"/>
</dbReference>
<dbReference type="SMART" id="SM00367">
    <property type="entry name" value="LRR_CC"/>
    <property type="match status" value="4"/>
</dbReference>
<dbReference type="Proteomes" id="UP000007875">
    <property type="component" value="Unassembled WGS sequence"/>
</dbReference>
<dbReference type="SUPFAM" id="SSF52047">
    <property type="entry name" value="RNI-like"/>
    <property type="match status" value="1"/>
</dbReference>
<proteinExistence type="predicted"/>
<reference evidence="3" key="3">
    <citation type="submission" date="2025-09" db="UniProtKB">
        <authorList>
            <consortium name="Ensembl"/>
        </authorList>
    </citation>
    <scope>IDENTIFICATION</scope>
</reference>
<evidence type="ECO:0000313" key="4">
    <source>
        <dbReference type="Proteomes" id="UP000007875"/>
    </source>
</evidence>
<keyword evidence="1" id="KW-0833">Ubl conjugation pathway</keyword>
<dbReference type="Pfam" id="PF12937">
    <property type="entry name" value="F-box-like"/>
    <property type="match status" value="1"/>
</dbReference>
<accession>H2Z335</accession>
<dbReference type="HOGENOM" id="CLU_024577_1_0_1"/>
<dbReference type="GeneTree" id="ENSGT00940000168300"/>
<organism evidence="3 4">
    <name type="scientific">Ciona savignyi</name>
    <name type="common">Pacific transparent sea squirt</name>
    <dbReference type="NCBI Taxonomy" id="51511"/>
    <lineage>
        <taxon>Eukaryota</taxon>
        <taxon>Metazoa</taxon>
        <taxon>Chordata</taxon>
        <taxon>Tunicata</taxon>
        <taxon>Ascidiacea</taxon>
        <taxon>Phlebobranchia</taxon>
        <taxon>Cionidae</taxon>
        <taxon>Ciona</taxon>
    </lineage>
</organism>
<dbReference type="PANTHER" id="PTHR38926">
    <property type="entry name" value="F-BOX DOMAIN CONTAINING PROTEIN, EXPRESSED"/>
    <property type="match status" value="1"/>
</dbReference>
<protein>
    <recommendedName>
        <fullName evidence="2">F-box domain-containing protein</fullName>
    </recommendedName>
</protein>
<sequence length="281" mass="31902">MLHKVGFSDIPDNLMVEIFLYLNVKDLLLLLRVCKRWKRLIPDKWLWKNVQFSPKPIQKTKLRSIVKQYFTKSTAAVDICGKWRNTNTTYAISNNILKTIAVKSPKLSTFKIEDENLNSISLELLPSSIQHLSFTGCEIPLSCLKSCAEKFKNLKSLSFRRCPCLTDAHLACFGSLPKLEKLEIIGSYRIDDDAVQLIGQSFPNLTLLTLIGCARCGDRSCVSIVESLLFLQSLEIEEWTELSERGVNQLVNNCPNIKFLSIKCHQLNSGFLTIHGSRVHL</sequence>
<dbReference type="InterPro" id="IPR032675">
    <property type="entry name" value="LRR_dom_sf"/>
</dbReference>
<evidence type="ECO:0000256" key="1">
    <source>
        <dbReference type="ARBA" id="ARBA00022786"/>
    </source>
</evidence>
<dbReference type="InParanoid" id="H2Z335"/>
<dbReference type="InterPro" id="IPR001810">
    <property type="entry name" value="F-box_dom"/>
</dbReference>
<dbReference type="STRING" id="51511.ENSCSAVP00000011997"/>
<name>H2Z335_CIOSA</name>